<organism evidence="2">
    <name type="scientific">Corethron hystrix</name>
    <dbReference type="NCBI Taxonomy" id="216773"/>
    <lineage>
        <taxon>Eukaryota</taxon>
        <taxon>Sar</taxon>
        <taxon>Stramenopiles</taxon>
        <taxon>Ochrophyta</taxon>
        <taxon>Bacillariophyta</taxon>
        <taxon>Coscinodiscophyceae</taxon>
        <taxon>Corethrophycidae</taxon>
        <taxon>Corethrales</taxon>
        <taxon>Corethraceae</taxon>
        <taxon>Corethron</taxon>
    </lineage>
</organism>
<dbReference type="AlphaFoldDB" id="A0A7S1BN30"/>
<proteinExistence type="predicted"/>
<feature type="compositionally biased region" description="Low complexity" evidence="1">
    <location>
        <begin position="471"/>
        <end position="485"/>
    </location>
</feature>
<feature type="region of interest" description="Disordered" evidence="1">
    <location>
        <begin position="181"/>
        <end position="255"/>
    </location>
</feature>
<feature type="compositionally biased region" description="Polar residues" evidence="1">
    <location>
        <begin position="425"/>
        <end position="440"/>
    </location>
</feature>
<feature type="compositionally biased region" description="Low complexity" evidence="1">
    <location>
        <begin position="525"/>
        <end position="564"/>
    </location>
</feature>
<sequence>MASLPPYSTYRTDEKQLLFPQAVMNGNILAFSPPEFGHILHIKFPDSRLPVCKHCKKNYKSRSVCRIRSGHLDLPWSTTYICITLDESCTTPDGKITQQPLTARMIHWQPFCSKKPFTNEAPICAACKKTKHTQTFCREQHQHRQLPWCTVFVILSTVESTERSSIIAPPSIPIGVEKRNETVDTQKTQNDQNAQNDDDVTPPNVTSNTNEEHDNKDSPKDANEDSPKDAQDKKTPEKKDIPNIPNPNLDRTVHRPKISEVPVHKDSDNFDNIDKSRTFLVTVSIESICINWLDLPSDSVGPTETDIQALNKAIRTPQVNPNGPFGEGSNPGSRDEPGLNPHMGYRMGMPQHPAPPFSPYSHAYPPLYHPQGHMMGYPHPNSMGGPTQYPTNPNPNQQASPESNQGQPPYMHMPNPMAMYNPNMGQTPYYDQSMNPNQVWNGQSPPPYPPQPNMYGMSTDGGYGYYQQPRNNTNNPTGHGSGPNSNGPPPQASAATSPMSQNQPPMYNPPPNSNTSGDPYAQYHPGANPNGPYGYPSQGLSPRQPNSNPSNNGNLNPNNLTHNGGNQGPNSVPNSASQSGEQGQELASA</sequence>
<dbReference type="EMBL" id="HBFR01024749">
    <property type="protein sequence ID" value="CAD8890526.1"/>
    <property type="molecule type" value="Transcribed_RNA"/>
</dbReference>
<evidence type="ECO:0000256" key="1">
    <source>
        <dbReference type="SAM" id="MobiDB-lite"/>
    </source>
</evidence>
<reference evidence="2" key="1">
    <citation type="submission" date="2021-01" db="EMBL/GenBank/DDBJ databases">
        <authorList>
            <person name="Corre E."/>
            <person name="Pelletier E."/>
            <person name="Niang G."/>
            <person name="Scheremetjew M."/>
            <person name="Finn R."/>
            <person name="Kale V."/>
            <person name="Holt S."/>
            <person name="Cochrane G."/>
            <person name="Meng A."/>
            <person name="Brown T."/>
            <person name="Cohen L."/>
        </authorList>
    </citation>
    <scope>NUCLEOTIDE SEQUENCE</scope>
    <source>
        <strain evidence="2">308</strain>
    </source>
</reference>
<feature type="compositionally biased region" description="Low complexity" evidence="1">
    <location>
        <begin position="386"/>
        <end position="398"/>
    </location>
</feature>
<gene>
    <name evidence="2" type="ORF">CHYS00102_LOCUS17731</name>
</gene>
<name>A0A7S1BN30_9STRA</name>
<feature type="compositionally biased region" description="Low complexity" evidence="1">
    <location>
        <begin position="185"/>
        <end position="195"/>
    </location>
</feature>
<accession>A0A7S1BN30</accession>
<protein>
    <submittedName>
        <fullName evidence="2">Uncharacterized protein</fullName>
    </submittedName>
</protein>
<feature type="region of interest" description="Disordered" evidence="1">
    <location>
        <begin position="316"/>
        <end position="343"/>
    </location>
</feature>
<feature type="region of interest" description="Disordered" evidence="1">
    <location>
        <begin position="375"/>
        <end position="589"/>
    </location>
</feature>
<feature type="compositionally biased region" description="Basic and acidic residues" evidence="1">
    <location>
        <begin position="210"/>
        <end position="241"/>
    </location>
</feature>
<evidence type="ECO:0000313" key="2">
    <source>
        <dbReference type="EMBL" id="CAD8890526.1"/>
    </source>
</evidence>
<feature type="compositionally biased region" description="Low complexity" evidence="1">
    <location>
        <begin position="408"/>
        <end position="424"/>
    </location>
</feature>
<feature type="compositionally biased region" description="Polar residues" evidence="1">
    <location>
        <begin position="568"/>
        <end position="589"/>
    </location>
</feature>